<proteinExistence type="predicted"/>
<dbReference type="Proteomes" id="UP000789405">
    <property type="component" value="Unassembled WGS sequence"/>
</dbReference>
<gene>
    <name evidence="1" type="ORF">DERYTH_LOCUS15526</name>
</gene>
<dbReference type="EMBL" id="CAJVPY010012671">
    <property type="protein sequence ID" value="CAG8735645.1"/>
    <property type="molecule type" value="Genomic_DNA"/>
</dbReference>
<evidence type="ECO:0000313" key="1">
    <source>
        <dbReference type="EMBL" id="CAG8735645.1"/>
    </source>
</evidence>
<comment type="caution">
    <text evidence="1">The sequence shown here is derived from an EMBL/GenBank/DDBJ whole genome shotgun (WGS) entry which is preliminary data.</text>
</comment>
<organism evidence="1 2">
    <name type="scientific">Dentiscutata erythropus</name>
    <dbReference type="NCBI Taxonomy" id="1348616"/>
    <lineage>
        <taxon>Eukaryota</taxon>
        <taxon>Fungi</taxon>
        <taxon>Fungi incertae sedis</taxon>
        <taxon>Mucoromycota</taxon>
        <taxon>Glomeromycotina</taxon>
        <taxon>Glomeromycetes</taxon>
        <taxon>Diversisporales</taxon>
        <taxon>Gigasporaceae</taxon>
        <taxon>Dentiscutata</taxon>
    </lineage>
</organism>
<name>A0A9N9IG54_9GLOM</name>
<sequence length="63" mass="7485">IVITCCWLTEDFEFHKILLNTKDWFDDKILDKWELTNLKFICIADEVVKLNDDIGSNYFIVAD</sequence>
<keyword evidence="2" id="KW-1185">Reference proteome</keyword>
<dbReference type="OrthoDB" id="10323429at2759"/>
<protein>
    <submittedName>
        <fullName evidence="1">21182_t:CDS:1</fullName>
    </submittedName>
</protein>
<dbReference type="AlphaFoldDB" id="A0A9N9IG54"/>
<evidence type="ECO:0000313" key="2">
    <source>
        <dbReference type="Proteomes" id="UP000789405"/>
    </source>
</evidence>
<reference evidence="1" key="1">
    <citation type="submission" date="2021-06" db="EMBL/GenBank/DDBJ databases">
        <authorList>
            <person name="Kallberg Y."/>
            <person name="Tangrot J."/>
            <person name="Rosling A."/>
        </authorList>
    </citation>
    <scope>NUCLEOTIDE SEQUENCE</scope>
    <source>
        <strain evidence="1">MA453B</strain>
    </source>
</reference>
<accession>A0A9N9IG54</accession>
<feature type="non-terminal residue" evidence="1">
    <location>
        <position position="1"/>
    </location>
</feature>